<keyword evidence="1" id="KW-0812">Transmembrane</keyword>
<dbReference type="Proteomes" id="UP000034048">
    <property type="component" value="Unassembled WGS sequence"/>
</dbReference>
<reference evidence="2 3" key="1">
    <citation type="journal article" date="2015" name="Nature">
        <title>rRNA introns, odd ribosomes, and small enigmatic genomes across a large radiation of phyla.</title>
        <authorList>
            <person name="Brown C.T."/>
            <person name="Hug L.A."/>
            <person name="Thomas B.C."/>
            <person name="Sharon I."/>
            <person name="Castelle C.J."/>
            <person name="Singh A."/>
            <person name="Wilkins M.J."/>
            <person name="Williams K.H."/>
            <person name="Banfield J.F."/>
        </authorList>
    </citation>
    <scope>NUCLEOTIDE SEQUENCE [LARGE SCALE GENOMIC DNA]</scope>
</reference>
<dbReference type="AlphaFoldDB" id="A0A0G0RNU9"/>
<organism evidence="2 3">
    <name type="scientific">Candidatus Falkowbacteria bacterium GW2011_GWA2_39_24</name>
    <dbReference type="NCBI Taxonomy" id="1618634"/>
    <lineage>
        <taxon>Bacteria</taxon>
        <taxon>Candidatus Falkowiibacteriota</taxon>
    </lineage>
</organism>
<evidence type="ECO:0000313" key="3">
    <source>
        <dbReference type="Proteomes" id="UP000034048"/>
    </source>
</evidence>
<keyword evidence="1" id="KW-0472">Membrane</keyword>
<evidence type="ECO:0000313" key="2">
    <source>
        <dbReference type="EMBL" id="KKR15287.1"/>
    </source>
</evidence>
<dbReference type="EMBL" id="LBWS01000005">
    <property type="protein sequence ID" value="KKR15287.1"/>
    <property type="molecule type" value="Genomic_DNA"/>
</dbReference>
<evidence type="ECO:0000256" key="1">
    <source>
        <dbReference type="SAM" id="Phobius"/>
    </source>
</evidence>
<keyword evidence="1" id="KW-1133">Transmembrane helix</keyword>
<comment type="caution">
    <text evidence="2">The sequence shown here is derived from an EMBL/GenBank/DDBJ whole genome shotgun (WGS) entry which is preliminary data.</text>
</comment>
<proteinExistence type="predicted"/>
<gene>
    <name evidence="2" type="ORF">UT42_C0005G0007</name>
</gene>
<name>A0A0G0RNU9_9BACT</name>
<feature type="transmembrane region" description="Helical" evidence="1">
    <location>
        <begin position="12"/>
        <end position="28"/>
    </location>
</feature>
<sequence length="104" mass="12079">MPESRAREFKKPFIMVAILLLVILFFIFNRVRTNTNISVIDKTSEIDVSNRFTGQAIDQEVLQDQKFKELKPIPKLQLDALGPNISDEELAKVQRRRSNPFKSF</sequence>
<accession>A0A0G0RNU9</accession>
<protein>
    <submittedName>
        <fullName evidence="2">Uncharacterized protein</fullName>
    </submittedName>
</protein>